<evidence type="ECO:0000313" key="12">
    <source>
        <dbReference type="Proteomes" id="UP001596137"/>
    </source>
</evidence>
<comment type="subcellular location">
    <subcellularLocation>
        <location evidence="1">Cell inner membrane</location>
        <topology evidence="1">Multi-pass membrane protein</topology>
    </subcellularLocation>
    <subcellularLocation>
        <location evidence="8">Cell membrane</location>
        <topology evidence="8">Multi-pass membrane protein</topology>
    </subcellularLocation>
</comment>
<proteinExistence type="inferred from homology"/>
<comment type="caution">
    <text evidence="11">The sequence shown here is derived from an EMBL/GenBank/DDBJ whole genome shotgun (WGS) entry which is preliminary data.</text>
</comment>
<keyword evidence="2 8" id="KW-0813">Transport</keyword>
<feature type="transmembrane region" description="Helical" evidence="8">
    <location>
        <begin position="87"/>
        <end position="111"/>
    </location>
</feature>
<name>A0ABW1NSI5_9ACTN</name>
<feature type="region of interest" description="Disordered" evidence="9">
    <location>
        <begin position="1"/>
        <end position="24"/>
    </location>
</feature>
<evidence type="ECO:0000256" key="5">
    <source>
        <dbReference type="ARBA" id="ARBA00022692"/>
    </source>
</evidence>
<evidence type="ECO:0000256" key="1">
    <source>
        <dbReference type="ARBA" id="ARBA00004429"/>
    </source>
</evidence>
<keyword evidence="6 8" id="KW-1133">Transmembrane helix</keyword>
<evidence type="ECO:0000256" key="7">
    <source>
        <dbReference type="ARBA" id="ARBA00023136"/>
    </source>
</evidence>
<comment type="similarity">
    <text evidence="8">Belongs to the binding-protein-dependent transport system permease family.</text>
</comment>
<evidence type="ECO:0000256" key="3">
    <source>
        <dbReference type="ARBA" id="ARBA00022475"/>
    </source>
</evidence>
<dbReference type="PANTHER" id="PTHR43357">
    <property type="entry name" value="INNER MEMBRANE ABC TRANSPORTER PERMEASE PROTEIN YDCV"/>
    <property type="match status" value="1"/>
</dbReference>
<keyword evidence="7 8" id="KW-0472">Membrane</keyword>
<dbReference type="InterPro" id="IPR000515">
    <property type="entry name" value="MetI-like"/>
</dbReference>
<dbReference type="SUPFAM" id="SSF161098">
    <property type="entry name" value="MetI-like"/>
    <property type="match status" value="1"/>
</dbReference>
<feature type="transmembrane region" description="Helical" evidence="8">
    <location>
        <begin position="265"/>
        <end position="283"/>
    </location>
</feature>
<evidence type="ECO:0000256" key="8">
    <source>
        <dbReference type="RuleBase" id="RU363032"/>
    </source>
</evidence>
<protein>
    <submittedName>
        <fullName evidence="11">ABC transporter permease</fullName>
    </submittedName>
</protein>
<keyword evidence="12" id="KW-1185">Reference proteome</keyword>
<dbReference type="PROSITE" id="PS50928">
    <property type="entry name" value="ABC_TM1"/>
    <property type="match status" value="1"/>
</dbReference>
<dbReference type="CDD" id="cd06261">
    <property type="entry name" value="TM_PBP2"/>
    <property type="match status" value="1"/>
</dbReference>
<organism evidence="11 12">
    <name type="scientific">Sphaerisporangium aureirubrum</name>
    <dbReference type="NCBI Taxonomy" id="1544736"/>
    <lineage>
        <taxon>Bacteria</taxon>
        <taxon>Bacillati</taxon>
        <taxon>Actinomycetota</taxon>
        <taxon>Actinomycetes</taxon>
        <taxon>Streptosporangiales</taxon>
        <taxon>Streptosporangiaceae</taxon>
        <taxon>Sphaerisporangium</taxon>
    </lineage>
</organism>
<dbReference type="Gene3D" id="1.10.3720.10">
    <property type="entry name" value="MetI-like"/>
    <property type="match status" value="1"/>
</dbReference>
<dbReference type="RefSeq" id="WP_380760930.1">
    <property type="nucleotide sequence ID" value="NZ_JBHSRF010000076.1"/>
</dbReference>
<feature type="transmembrane region" description="Helical" evidence="8">
    <location>
        <begin position="30"/>
        <end position="54"/>
    </location>
</feature>
<evidence type="ECO:0000256" key="9">
    <source>
        <dbReference type="SAM" id="MobiDB-lite"/>
    </source>
</evidence>
<accession>A0ABW1NSI5</accession>
<feature type="domain" description="ABC transmembrane type-1" evidence="10">
    <location>
        <begin position="88"/>
        <end position="279"/>
    </location>
</feature>
<feature type="transmembrane region" description="Helical" evidence="8">
    <location>
        <begin position="123"/>
        <end position="144"/>
    </location>
</feature>
<keyword evidence="5 8" id="KW-0812">Transmembrane</keyword>
<evidence type="ECO:0000259" key="10">
    <source>
        <dbReference type="PROSITE" id="PS50928"/>
    </source>
</evidence>
<feature type="transmembrane region" description="Helical" evidence="8">
    <location>
        <begin position="156"/>
        <end position="179"/>
    </location>
</feature>
<evidence type="ECO:0000256" key="4">
    <source>
        <dbReference type="ARBA" id="ARBA00022519"/>
    </source>
</evidence>
<evidence type="ECO:0000256" key="6">
    <source>
        <dbReference type="ARBA" id="ARBA00022989"/>
    </source>
</evidence>
<feature type="transmembrane region" description="Helical" evidence="8">
    <location>
        <begin position="200"/>
        <end position="222"/>
    </location>
</feature>
<dbReference type="Pfam" id="PF00528">
    <property type="entry name" value="BPD_transp_1"/>
    <property type="match status" value="1"/>
</dbReference>
<dbReference type="PANTHER" id="PTHR43357:SF4">
    <property type="entry name" value="INNER MEMBRANE ABC TRANSPORTER PERMEASE PROTEIN YDCV"/>
    <property type="match status" value="1"/>
</dbReference>
<dbReference type="InterPro" id="IPR035906">
    <property type="entry name" value="MetI-like_sf"/>
</dbReference>
<sequence length="298" mass="31963">MTALDPNPATRTGPAPEPARRSGSRWGRPYAWLVWGAVAFFLVNLAGLILSVVVDSFATTWFGTWLPDGYTASWYADAWKEFGLAQVLQVTLLVALAVVGISLLFGVPAAYTLARRDFAGKRVVMLLLLLPVLLPPITYGIPLATVLYKFQLAGTLFGVIAANLVPALPFVVLVMTPFIEQIDTNIESAARMCGARTRQVFTRILVPLLIPGILAAGILVLVRTVAMFELTFLVAGPDSQTLIVALYSAAFTPGIRAAQAIDAMAVIYTALSATLLALALLFVNPTQIVSQVRDTSTD</sequence>
<dbReference type="EMBL" id="JBHSRF010000076">
    <property type="protein sequence ID" value="MFC6086091.1"/>
    <property type="molecule type" value="Genomic_DNA"/>
</dbReference>
<evidence type="ECO:0000313" key="11">
    <source>
        <dbReference type="EMBL" id="MFC6086091.1"/>
    </source>
</evidence>
<gene>
    <name evidence="11" type="ORF">ACFP1K_33330</name>
</gene>
<keyword evidence="4" id="KW-0997">Cell inner membrane</keyword>
<evidence type="ECO:0000256" key="2">
    <source>
        <dbReference type="ARBA" id="ARBA00022448"/>
    </source>
</evidence>
<dbReference type="Proteomes" id="UP001596137">
    <property type="component" value="Unassembled WGS sequence"/>
</dbReference>
<keyword evidence="3" id="KW-1003">Cell membrane</keyword>
<reference evidence="12" key="1">
    <citation type="journal article" date="2019" name="Int. J. Syst. Evol. Microbiol.">
        <title>The Global Catalogue of Microorganisms (GCM) 10K type strain sequencing project: providing services to taxonomists for standard genome sequencing and annotation.</title>
        <authorList>
            <consortium name="The Broad Institute Genomics Platform"/>
            <consortium name="The Broad Institute Genome Sequencing Center for Infectious Disease"/>
            <person name="Wu L."/>
            <person name="Ma J."/>
        </authorList>
    </citation>
    <scope>NUCLEOTIDE SEQUENCE [LARGE SCALE GENOMIC DNA]</scope>
    <source>
        <strain evidence="12">JCM 30346</strain>
    </source>
</reference>